<dbReference type="InterPro" id="IPR052617">
    <property type="entry name" value="Huntingtin-int_K"/>
</dbReference>
<keyword evidence="2" id="KW-1133">Transmembrane helix</keyword>
<evidence type="ECO:0000256" key="2">
    <source>
        <dbReference type="SAM" id="Phobius"/>
    </source>
</evidence>
<sequence length="247" mass="27846">MADDDMNGDSDDVQQEKSQKKAAKYDSGAADLEKVTDYAEEKEISSSDGFSCALSIIGDRRDKEAAEKKAKEKELLKVSIKKEDVDLIMKEMEISRILAEQTLREHRGDIKLHEQQQLVIMTQIGIALLFGLSIFGLIVFYYKMCYKPIQTSTRTRRRHVHEEGDLTTYCSTIEGQARPPSYNEAVRNTSSTNTYSDSAPPLYTSPYNRMSMSEAPPSYPGTPKLQEKILHQNSNEPPSSSPVVQHM</sequence>
<dbReference type="GO" id="GO:0043066">
    <property type="term" value="P:negative regulation of apoptotic process"/>
    <property type="evidence" value="ECO:0007669"/>
    <property type="project" value="TreeGrafter"/>
</dbReference>
<dbReference type="InterPro" id="IPR044034">
    <property type="entry name" value="NAC-like_UBA"/>
</dbReference>
<feature type="domain" description="Nascent polypeptide-associated complex subunit alpha-like UBA" evidence="3">
    <location>
        <begin position="78"/>
        <end position="111"/>
    </location>
</feature>
<feature type="transmembrane region" description="Helical" evidence="2">
    <location>
        <begin position="118"/>
        <end position="142"/>
    </location>
</feature>
<comment type="caution">
    <text evidence="4">The sequence shown here is derived from an EMBL/GenBank/DDBJ whole genome shotgun (WGS) entry which is preliminary data.</text>
</comment>
<keyword evidence="5" id="KW-1185">Reference proteome</keyword>
<feature type="region of interest" description="Disordered" evidence="1">
    <location>
        <begin position="175"/>
        <end position="247"/>
    </location>
</feature>
<dbReference type="InterPro" id="IPR038922">
    <property type="entry name" value="HYPK_UBA"/>
</dbReference>
<dbReference type="CDD" id="cd14361">
    <property type="entry name" value="UBA_HYPK"/>
    <property type="match status" value="1"/>
</dbReference>
<feature type="non-terminal residue" evidence="4">
    <location>
        <position position="247"/>
    </location>
</feature>
<accession>A0A836JW67</accession>
<keyword evidence="2" id="KW-0472">Membrane</keyword>
<proteinExistence type="predicted"/>
<reference evidence="4" key="1">
    <citation type="submission" date="2020-03" db="EMBL/GenBank/DDBJ databases">
        <title>Relaxed selection underlies rapid genomic changes in the transitions from sociality to social parasitism in ants.</title>
        <authorList>
            <person name="Bi X."/>
        </authorList>
    </citation>
    <scope>NUCLEOTIDE SEQUENCE</scope>
    <source>
        <strain evidence="4">BGI-DK2014a</strain>
        <tissue evidence="4">Whole body</tissue>
    </source>
</reference>
<dbReference type="Pfam" id="PF19026">
    <property type="entry name" value="UBA_HYPK"/>
    <property type="match status" value="1"/>
</dbReference>
<dbReference type="Gene3D" id="1.10.8.10">
    <property type="entry name" value="DNA helicase RuvA subunit, C-terminal domain"/>
    <property type="match status" value="1"/>
</dbReference>
<gene>
    <name evidence="4" type="primary">Hypk</name>
    <name evidence="4" type="ORF">G6Z76_0014225</name>
</gene>
<keyword evidence="2" id="KW-0812">Transmembrane</keyword>
<feature type="compositionally biased region" description="Acidic residues" evidence="1">
    <location>
        <begin position="1"/>
        <end position="13"/>
    </location>
</feature>
<dbReference type="AlphaFoldDB" id="A0A836JW67"/>
<dbReference type="PANTHER" id="PTHR31184:SF2">
    <property type="entry name" value="HUNTINGTIN-INTERACTING PROTEIN K"/>
    <property type="match status" value="1"/>
</dbReference>
<dbReference type="GO" id="GO:0050821">
    <property type="term" value="P:protein stabilization"/>
    <property type="evidence" value="ECO:0007669"/>
    <property type="project" value="TreeGrafter"/>
</dbReference>
<protein>
    <submittedName>
        <fullName evidence="4">HYPK protein</fullName>
    </submittedName>
</protein>
<dbReference type="PANTHER" id="PTHR31184">
    <property type="entry name" value="HUNTINGTIN-INTERACTING PROTEIN K FAMILY MEMBER"/>
    <property type="match status" value="1"/>
</dbReference>
<evidence type="ECO:0000313" key="4">
    <source>
        <dbReference type="EMBL" id="KAG5328026.1"/>
    </source>
</evidence>
<evidence type="ECO:0000259" key="3">
    <source>
        <dbReference type="Pfam" id="PF19026"/>
    </source>
</evidence>
<evidence type="ECO:0000256" key="1">
    <source>
        <dbReference type="SAM" id="MobiDB-lite"/>
    </source>
</evidence>
<evidence type="ECO:0000313" key="5">
    <source>
        <dbReference type="Proteomes" id="UP000669903"/>
    </source>
</evidence>
<feature type="non-terminal residue" evidence="4">
    <location>
        <position position="1"/>
    </location>
</feature>
<name>A0A836JW67_9HYME</name>
<dbReference type="Proteomes" id="UP000669903">
    <property type="component" value="Unassembled WGS sequence"/>
</dbReference>
<feature type="region of interest" description="Disordered" evidence="1">
    <location>
        <begin position="1"/>
        <end position="28"/>
    </location>
</feature>
<organism evidence="4 5">
    <name type="scientific">Acromyrmex charruanus</name>
    <dbReference type="NCBI Taxonomy" id="2715315"/>
    <lineage>
        <taxon>Eukaryota</taxon>
        <taxon>Metazoa</taxon>
        <taxon>Ecdysozoa</taxon>
        <taxon>Arthropoda</taxon>
        <taxon>Hexapoda</taxon>
        <taxon>Insecta</taxon>
        <taxon>Pterygota</taxon>
        <taxon>Neoptera</taxon>
        <taxon>Endopterygota</taxon>
        <taxon>Hymenoptera</taxon>
        <taxon>Apocrita</taxon>
        <taxon>Aculeata</taxon>
        <taxon>Formicoidea</taxon>
        <taxon>Formicidae</taxon>
        <taxon>Myrmicinae</taxon>
        <taxon>Acromyrmex</taxon>
    </lineage>
</organism>
<dbReference type="EMBL" id="JAANIC010006835">
    <property type="protein sequence ID" value="KAG5328026.1"/>
    <property type="molecule type" value="Genomic_DNA"/>
</dbReference>
<feature type="compositionally biased region" description="Low complexity" evidence="1">
    <location>
        <begin position="237"/>
        <end position="247"/>
    </location>
</feature>
<feature type="compositionally biased region" description="Polar residues" evidence="1">
    <location>
        <begin position="186"/>
        <end position="197"/>
    </location>
</feature>